<comment type="caution">
    <text evidence="8">The sequence shown here is derived from an EMBL/GenBank/DDBJ whole genome shotgun (WGS) entry which is preliminary data.</text>
</comment>
<dbReference type="RefSeq" id="XP_013328156.1">
    <property type="nucleotide sequence ID" value="XM_013472702.1"/>
</dbReference>
<keyword evidence="4" id="KW-0809">Transit peptide</keyword>
<dbReference type="GO" id="GO:0051170">
    <property type="term" value="P:import into nucleus"/>
    <property type="evidence" value="ECO:0007669"/>
    <property type="project" value="TreeGrafter"/>
</dbReference>
<dbReference type="InterPro" id="IPR001509">
    <property type="entry name" value="Epimerase_deHydtase"/>
</dbReference>
<dbReference type="GeneID" id="25316763"/>
<dbReference type="FunFam" id="3.40.50.720:FF:000366">
    <property type="entry name" value="Protein FMP52, mitochondrial"/>
    <property type="match status" value="1"/>
</dbReference>
<sequence length="264" mass="27822">MANISLIGSTGMVGSHILSTLLGHPSVARVDSISRRTPPIAASAPQAKLTTFVDGDTSRWAAQVAALAPPPSIFMSALGTTRAAAGGFENQYKLDHDLNLELARAARDAGARVYVLISSSGANPSSVIPYSRMKGELEEAVKGLGFEHTVILRPGLIAGQREESRPAEAVFRFVAGVAGKVHSSLKNGWAQDADVIARAAVSAGLKALDGDVPAGSEKVWVLHGADIIRLGQTEWKNSFIPIAYDVMTWAAVIPCTRQTDKLSV</sequence>
<dbReference type="SUPFAM" id="SSF51735">
    <property type="entry name" value="NAD(P)-binding Rossmann-fold domains"/>
    <property type="match status" value="1"/>
</dbReference>
<dbReference type="Proteomes" id="UP000053958">
    <property type="component" value="Unassembled WGS sequence"/>
</dbReference>
<protein>
    <submittedName>
        <fullName evidence="8">Protein fmp52-1, mitochondrial</fullName>
    </submittedName>
</protein>
<evidence type="ECO:0000259" key="7">
    <source>
        <dbReference type="Pfam" id="PF01370"/>
    </source>
</evidence>
<dbReference type="InterPro" id="IPR036291">
    <property type="entry name" value="NAD(P)-bd_dom_sf"/>
</dbReference>
<dbReference type="GO" id="GO:0005741">
    <property type="term" value="C:mitochondrial outer membrane"/>
    <property type="evidence" value="ECO:0007669"/>
    <property type="project" value="UniProtKB-SubCell"/>
</dbReference>
<name>A0A0F4YTH0_RASE3</name>
<keyword evidence="5" id="KW-0496">Mitochondrion</keyword>
<dbReference type="EMBL" id="LASV01000180">
    <property type="protein sequence ID" value="KKA21544.1"/>
    <property type="molecule type" value="Genomic_DNA"/>
</dbReference>
<dbReference type="AlphaFoldDB" id="A0A0F4YTH0"/>
<gene>
    <name evidence="8" type="ORF">T310_4415</name>
</gene>
<evidence type="ECO:0000313" key="9">
    <source>
        <dbReference type="Proteomes" id="UP000053958"/>
    </source>
</evidence>
<keyword evidence="3" id="KW-1000">Mitochondrion outer membrane</keyword>
<evidence type="ECO:0000256" key="5">
    <source>
        <dbReference type="ARBA" id="ARBA00023128"/>
    </source>
</evidence>
<dbReference type="STRING" id="1408163.A0A0F4YTH0"/>
<accession>A0A0F4YTH0</accession>
<evidence type="ECO:0000256" key="6">
    <source>
        <dbReference type="ARBA" id="ARBA00023136"/>
    </source>
</evidence>
<evidence type="ECO:0000256" key="1">
    <source>
        <dbReference type="ARBA" id="ARBA00004450"/>
    </source>
</evidence>
<dbReference type="OrthoDB" id="430436at2759"/>
<comment type="similarity">
    <text evidence="2">Belongs to the FMP52 family.</text>
</comment>
<evidence type="ECO:0000313" key="8">
    <source>
        <dbReference type="EMBL" id="KKA21544.1"/>
    </source>
</evidence>
<evidence type="ECO:0000256" key="3">
    <source>
        <dbReference type="ARBA" id="ARBA00022787"/>
    </source>
</evidence>
<dbReference type="Gene3D" id="3.40.50.720">
    <property type="entry name" value="NAD(P)-binding Rossmann-like Domain"/>
    <property type="match status" value="1"/>
</dbReference>
<comment type="subcellular location">
    <subcellularLocation>
        <location evidence="1">Mitochondrion outer membrane</location>
        <topology evidence="1">Peripheral membrane protein</topology>
    </subcellularLocation>
</comment>
<keyword evidence="6" id="KW-0472">Membrane</keyword>
<evidence type="ECO:0000256" key="2">
    <source>
        <dbReference type="ARBA" id="ARBA00006617"/>
    </source>
</evidence>
<feature type="domain" description="NAD-dependent epimerase/dehydratase" evidence="7">
    <location>
        <begin position="6"/>
        <end position="177"/>
    </location>
</feature>
<dbReference type="PANTHER" id="PTHR14097:SF7">
    <property type="entry name" value="OXIDOREDUCTASE HTATIP2"/>
    <property type="match status" value="1"/>
</dbReference>
<evidence type="ECO:0000256" key="4">
    <source>
        <dbReference type="ARBA" id="ARBA00022946"/>
    </source>
</evidence>
<proteinExistence type="inferred from homology"/>
<dbReference type="PANTHER" id="PTHR14097">
    <property type="entry name" value="OXIDOREDUCTASE HTATIP2"/>
    <property type="match status" value="1"/>
</dbReference>
<keyword evidence="9" id="KW-1185">Reference proteome</keyword>
<organism evidence="8 9">
    <name type="scientific">Rasamsonia emersonii (strain ATCC 16479 / CBS 393.64 / IMI 116815)</name>
    <dbReference type="NCBI Taxonomy" id="1408163"/>
    <lineage>
        <taxon>Eukaryota</taxon>
        <taxon>Fungi</taxon>
        <taxon>Dikarya</taxon>
        <taxon>Ascomycota</taxon>
        <taxon>Pezizomycotina</taxon>
        <taxon>Eurotiomycetes</taxon>
        <taxon>Eurotiomycetidae</taxon>
        <taxon>Eurotiales</taxon>
        <taxon>Trichocomaceae</taxon>
        <taxon>Rasamsonia</taxon>
    </lineage>
</organism>
<reference evidence="8 9" key="1">
    <citation type="submission" date="2015-04" db="EMBL/GenBank/DDBJ databases">
        <authorList>
            <person name="Heijne W.H."/>
            <person name="Fedorova N.D."/>
            <person name="Nierman W.C."/>
            <person name="Vollebregt A.W."/>
            <person name="Zhao Z."/>
            <person name="Wu L."/>
            <person name="Kumar M."/>
            <person name="Stam H."/>
            <person name="van den Berg M.A."/>
            <person name="Pel H.J."/>
        </authorList>
    </citation>
    <scope>NUCLEOTIDE SEQUENCE [LARGE SCALE GENOMIC DNA]</scope>
    <source>
        <strain evidence="8 9">CBS 393.64</strain>
    </source>
</reference>
<dbReference type="Pfam" id="PF01370">
    <property type="entry name" value="Epimerase"/>
    <property type="match status" value="1"/>
</dbReference>